<dbReference type="Pfam" id="PF12965">
    <property type="entry name" value="DUF3854"/>
    <property type="match status" value="1"/>
</dbReference>
<dbReference type="InterPro" id="IPR024385">
    <property type="entry name" value="DUF3854"/>
</dbReference>
<dbReference type="PANTHER" id="PTHR34985">
    <property type="entry name" value="SLR0554 PROTEIN"/>
    <property type="match status" value="1"/>
</dbReference>
<dbReference type="NCBIfam" id="NF042913">
    <property type="entry name" value="CyRepA1"/>
    <property type="match status" value="1"/>
</dbReference>
<keyword evidence="2" id="KW-0808">Transferase</keyword>
<dbReference type="GO" id="GO:0016779">
    <property type="term" value="F:nucleotidyltransferase activity"/>
    <property type="evidence" value="ECO:0007669"/>
    <property type="project" value="UniProtKB-KW"/>
</dbReference>
<keyword evidence="2" id="KW-0548">Nucleotidyltransferase</keyword>
<evidence type="ECO:0000259" key="1">
    <source>
        <dbReference type="Pfam" id="PF12965"/>
    </source>
</evidence>
<dbReference type="AlphaFoldDB" id="A0A6J4KX99"/>
<reference evidence="2" key="1">
    <citation type="submission" date="2020-02" db="EMBL/GenBank/DDBJ databases">
        <authorList>
            <person name="Meier V. D."/>
        </authorList>
    </citation>
    <scope>NUCLEOTIDE SEQUENCE</scope>
    <source>
        <strain evidence="2">AVDCRST_MAG84</strain>
    </source>
</reference>
<organism evidence="2">
    <name type="scientific">uncultured Microcoleus sp</name>
    <dbReference type="NCBI Taxonomy" id="259945"/>
    <lineage>
        <taxon>Bacteria</taxon>
        <taxon>Bacillati</taxon>
        <taxon>Cyanobacteriota</taxon>
        <taxon>Cyanophyceae</taxon>
        <taxon>Oscillatoriophycideae</taxon>
        <taxon>Oscillatoriales</taxon>
        <taxon>Microcoleaceae</taxon>
        <taxon>Microcoleus</taxon>
        <taxon>environmental samples</taxon>
    </lineage>
</organism>
<accession>A0A6J4KX99</accession>
<name>A0A6J4KX99_9CYAN</name>
<protein>
    <submittedName>
        <fullName evidence="2">DNA primase</fullName>
        <ecNumber evidence="2">2.7.7.-</ecNumber>
    </submittedName>
</protein>
<feature type="domain" description="DUF3854" evidence="1">
    <location>
        <begin position="173"/>
        <end position="304"/>
    </location>
</feature>
<proteinExistence type="predicted"/>
<evidence type="ECO:0000313" key="2">
    <source>
        <dbReference type="EMBL" id="CAA9316441.1"/>
    </source>
</evidence>
<dbReference type="EMBL" id="CADCTZ010000164">
    <property type="protein sequence ID" value="CAA9316441.1"/>
    <property type="molecule type" value="Genomic_DNA"/>
</dbReference>
<dbReference type="InterPro" id="IPR049996">
    <property type="entry name" value="Slr7037-like"/>
</dbReference>
<sequence length="1094" mass="123515">MTPNLNIHNLSSLGQEFTAEDVEYLAYQDCVVKSGIDPGIYRLCFEPASGRPVYDLLFRDTDPTTNSSSGSAQAKRNYTKCEKAIGWISTNGRFRQLVGEPLAFDIKEEKSKGFGKKSAEKLEPRRYHQPYGKPLEIFLPRVTVAIWELVAVKAGLSMPEFPVIGLDGEALGFWDWVLETDCPIIITEGEKKAAALISRGYAAIGLPGIHTGYRVTEWGDWVTKPDGTQYQKAKARELQAILQRFDTAERQITILFDYRVGDYSNSPEFKAATTLSKLFKNAIAKIGKLPGPHKGVDDFLVAGGDIDAVISAALPPTSEDWQLKKWLRLRGFTPDIKINSKYFDAPAPESGTVTAVQSGLGTGKTYWAGAKIASDARGLQINLGYRNSLLLQQCEKWGSYHFDEHNGWQFIKDPDARLSLCVDSLLKLPLKMFEDAVEHVRGMTVILDESVSVIKHLLQSRTLLGKRIEILERLEIICKLADRVVLMDGNQSNIVVDYIAEISGKPSVKIQNTFTGETPPIFFVDAGKKSKKWLSAEILKSRCPVVATDSLKDAEAFARQLEKTHGRGKLLTSKTATKAEVKEFLKDPDAYIKKYGLAWIVYTPTAESGIDISIQNIDISTQNYFSDVFCWFVGVLGVDECIQMSRRVRHPERIIILCPERGLTKKNTGGIFEAEIIKALSEFEDTEARLLIKDESQLQKVREDLAAQIVTPHTIMWAKLQAKAELERRHLKKYLLTAFELAGYSVQCVTPAECDYEGHATAKEECKDIEAQEIFNAPDIELSEALEIKRNFKATWEDRCKAIKFFLKARLPGIEDSALWSWEFVRRVRFDERSLLSQLDAAWQFNNPEDSEYLQRHKFLADRQEFLGDFSDRYLKIRALQVLGLEKFLDSSKDWRGDDLEVVEVYERCKKKAVAKLLGHPGKMKPMQWLNKLLSLIGCKLVGRRTKQNGVLHWTYSFSEELSTPVNWDELTTFTAKRQAKKIAELKEAELIATQALEVVLSPAVCDTSLGEVRTLPDIEVEPPIQPQIAEAPIANRTGWVSHWGKWVAAKVIGWCENGTRYRILYQTKCGEWIEALAFPSQMRWGPTLENQPQ</sequence>
<gene>
    <name evidence="2" type="ORF">AVDCRST_MAG84-1092</name>
</gene>
<dbReference type="PANTHER" id="PTHR34985:SF1">
    <property type="entry name" value="SLR0554 PROTEIN"/>
    <property type="match status" value="1"/>
</dbReference>
<dbReference type="EC" id="2.7.7.-" evidence="2"/>